<accession>A0A2P5DZC1</accession>
<dbReference type="EMBL" id="JXTB01000008">
    <property type="protein sequence ID" value="PON78645.1"/>
    <property type="molecule type" value="Genomic_DNA"/>
</dbReference>
<keyword evidence="3" id="KW-1185">Reference proteome</keyword>
<comment type="caution">
    <text evidence="2">The sequence shown here is derived from an EMBL/GenBank/DDBJ whole genome shotgun (WGS) entry which is preliminary data.</text>
</comment>
<protein>
    <submittedName>
        <fullName evidence="2">Uncharacterized protein</fullName>
    </submittedName>
</protein>
<evidence type="ECO:0000313" key="3">
    <source>
        <dbReference type="Proteomes" id="UP000237105"/>
    </source>
</evidence>
<organism evidence="2 3">
    <name type="scientific">Parasponia andersonii</name>
    <name type="common">Sponia andersonii</name>
    <dbReference type="NCBI Taxonomy" id="3476"/>
    <lineage>
        <taxon>Eukaryota</taxon>
        <taxon>Viridiplantae</taxon>
        <taxon>Streptophyta</taxon>
        <taxon>Embryophyta</taxon>
        <taxon>Tracheophyta</taxon>
        <taxon>Spermatophyta</taxon>
        <taxon>Magnoliopsida</taxon>
        <taxon>eudicotyledons</taxon>
        <taxon>Gunneridae</taxon>
        <taxon>Pentapetalae</taxon>
        <taxon>rosids</taxon>
        <taxon>fabids</taxon>
        <taxon>Rosales</taxon>
        <taxon>Cannabaceae</taxon>
        <taxon>Parasponia</taxon>
    </lineage>
</organism>
<dbReference type="Proteomes" id="UP000237105">
    <property type="component" value="Unassembled WGS sequence"/>
</dbReference>
<evidence type="ECO:0000256" key="1">
    <source>
        <dbReference type="SAM" id="MobiDB-lite"/>
    </source>
</evidence>
<feature type="non-terminal residue" evidence="2">
    <location>
        <position position="1"/>
    </location>
</feature>
<dbReference type="AlphaFoldDB" id="A0A2P5DZC1"/>
<evidence type="ECO:0000313" key="2">
    <source>
        <dbReference type="EMBL" id="PON78645.1"/>
    </source>
</evidence>
<gene>
    <name evidence="2" type="ORF">PanWU01x14_019030</name>
</gene>
<feature type="region of interest" description="Disordered" evidence="1">
    <location>
        <begin position="37"/>
        <end position="65"/>
    </location>
</feature>
<proteinExistence type="predicted"/>
<name>A0A2P5DZC1_PARAD</name>
<reference evidence="3" key="1">
    <citation type="submission" date="2016-06" db="EMBL/GenBank/DDBJ databases">
        <title>Parallel loss of symbiosis genes in relatives of nitrogen-fixing non-legume Parasponia.</title>
        <authorList>
            <person name="Van Velzen R."/>
            <person name="Holmer R."/>
            <person name="Bu F."/>
            <person name="Rutten L."/>
            <person name="Van Zeijl A."/>
            <person name="Liu W."/>
            <person name="Santuari L."/>
            <person name="Cao Q."/>
            <person name="Sharma T."/>
            <person name="Shen D."/>
            <person name="Roswanjaya Y."/>
            <person name="Wardhani T."/>
            <person name="Kalhor M.S."/>
            <person name="Jansen J."/>
            <person name="Van den Hoogen J."/>
            <person name="Gungor B."/>
            <person name="Hartog M."/>
            <person name="Hontelez J."/>
            <person name="Verver J."/>
            <person name="Yang W.-C."/>
            <person name="Schijlen E."/>
            <person name="Repin R."/>
            <person name="Schilthuizen M."/>
            <person name="Schranz E."/>
            <person name="Heidstra R."/>
            <person name="Miyata K."/>
            <person name="Fedorova E."/>
            <person name="Kohlen W."/>
            <person name="Bisseling T."/>
            <person name="Smit S."/>
            <person name="Geurts R."/>
        </authorList>
    </citation>
    <scope>NUCLEOTIDE SEQUENCE [LARGE SCALE GENOMIC DNA]</scope>
    <source>
        <strain evidence="3">cv. WU1-14</strain>
    </source>
</reference>
<sequence>SSIQSALSHIDEILIVDEVLGVKRRYRGGVGLNLKGAASTSSTTAFPPQDPHVPDSELQDFFSQT</sequence>